<dbReference type="PANTHER" id="PTHR45614:SF285">
    <property type="entry name" value="TRANSCRIPTION FACTOR MYB98"/>
    <property type="match status" value="1"/>
</dbReference>
<dbReference type="InterPro" id="IPR001005">
    <property type="entry name" value="SANT/Myb"/>
</dbReference>
<comment type="subcellular location">
    <subcellularLocation>
        <location evidence="1">Nucleus</location>
    </subcellularLocation>
</comment>
<reference evidence="8" key="1">
    <citation type="submission" date="2022-12" db="EMBL/GenBank/DDBJ databases">
        <title>Draft genome assemblies for two species of Escallonia (Escalloniales).</title>
        <authorList>
            <person name="Chanderbali A."/>
            <person name="Dervinis C."/>
            <person name="Anghel I."/>
            <person name="Soltis D."/>
            <person name="Soltis P."/>
            <person name="Zapata F."/>
        </authorList>
    </citation>
    <scope>NUCLEOTIDE SEQUENCE</scope>
    <source>
        <strain evidence="8">UCBG92.1500</strain>
        <tissue evidence="8">Leaf</tissue>
    </source>
</reference>
<dbReference type="AlphaFoldDB" id="A0AA88U1A9"/>
<dbReference type="GO" id="GO:0005634">
    <property type="term" value="C:nucleus"/>
    <property type="evidence" value="ECO:0007669"/>
    <property type="project" value="UniProtKB-SubCell"/>
</dbReference>
<keyword evidence="2" id="KW-0677">Repeat</keyword>
<evidence type="ECO:0008006" key="10">
    <source>
        <dbReference type="Google" id="ProtNLM"/>
    </source>
</evidence>
<dbReference type="CDD" id="cd00167">
    <property type="entry name" value="SANT"/>
    <property type="match status" value="2"/>
</dbReference>
<evidence type="ECO:0000256" key="1">
    <source>
        <dbReference type="ARBA" id="ARBA00004123"/>
    </source>
</evidence>
<keyword evidence="4" id="KW-0539">Nucleus</keyword>
<evidence type="ECO:0000259" key="6">
    <source>
        <dbReference type="PROSITE" id="PS50090"/>
    </source>
</evidence>
<dbReference type="InterPro" id="IPR050560">
    <property type="entry name" value="MYB_TF"/>
</dbReference>
<dbReference type="Gene3D" id="1.10.10.60">
    <property type="entry name" value="Homeodomain-like"/>
    <property type="match status" value="2"/>
</dbReference>
<keyword evidence="9" id="KW-1185">Reference proteome</keyword>
<feature type="domain" description="HTH myb-type" evidence="7">
    <location>
        <begin position="181"/>
        <end position="231"/>
    </location>
</feature>
<dbReference type="SMART" id="SM00717">
    <property type="entry name" value="SANT"/>
    <property type="match status" value="2"/>
</dbReference>
<protein>
    <recommendedName>
        <fullName evidence="10">Transcription factor MYB98</fullName>
    </recommendedName>
</protein>
<evidence type="ECO:0000259" key="7">
    <source>
        <dbReference type="PROSITE" id="PS51294"/>
    </source>
</evidence>
<feature type="region of interest" description="Disordered" evidence="5">
    <location>
        <begin position="1"/>
        <end position="25"/>
    </location>
</feature>
<dbReference type="FunFam" id="1.10.10.60:FF:000010">
    <property type="entry name" value="Transcriptional activator Myb isoform A"/>
    <property type="match status" value="1"/>
</dbReference>
<feature type="domain" description="HTH myb-type" evidence="7">
    <location>
        <begin position="232"/>
        <end position="282"/>
    </location>
</feature>
<keyword evidence="3" id="KW-0238">DNA-binding</keyword>
<evidence type="ECO:0000313" key="8">
    <source>
        <dbReference type="EMBL" id="KAK2967589.1"/>
    </source>
</evidence>
<gene>
    <name evidence="8" type="ORF">RJ640_030460</name>
</gene>
<organism evidence="8 9">
    <name type="scientific">Escallonia rubra</name>
    <dbReference type="NCBI Taxonomy" id="112253"/>
    <lineage>
        <taxon>Eukaryota</taxon>
        <taxon>Viridiplantae</taxon>
        <taxon>Streptophyta</taxon>
        <taxon>Embryophyta</taxon>
        <taxon>Tracheophyta</taxon>
        <taxon>Spermatophyta</taxon>
        <taxon>Magnoliopsida</taxon>
        <taxon>eudicotyledons</taxon>
        <taxon>Gunneridae</taxon>
        <taxon>Pentapetalae</taxon>
        <taxon>asterids</taxon>
        <taxon>campanulids</taxon>
        <taxon>Escalloniales</taxon>
        <taxon>Escalloniaceae</taxon>
        <taxon>Escallonia</taxon>
    </lineage>
</organism>
<dbReference type="Pfam" id="PF13921">
    <property type="entry name" value="Myb_DNA-bind_6"/>
    <property type="match status" value="1"/>
</dbReference>
<name>A0AA88U1A9_9ASTE</name>
<evidence type="ECO:0000256" key="4">
    <source>
        <dbReference type="ARBA" id="ARBA00023242"/>
    </source>
</evidence>
<dbReference type="PROSITE" id="PS50090">
    <property type="entry name" value="MYB_LIKE"/>
    <property type="match status" value="2"/>
</dbReference>
<comment type="caution">
    <text evidence="8">The sequence shown here is derived from an EMBL/GenBank/DDBJ whole genome shotgun (WGS) entry which is preliminary data.</text>
</comment>
<evidence type="ECO:0000313" key="9">
    <source>
        <dbReference type="Proteomes" id="UP001187471"/>
    </source>
</evidence>
<proteinExistence type="predicted"/>
<accession>A0AA88U1A9</accession>
<dbReference type="GO" id="GO:0000978">
    <property type="term" value="F:RNA polymerase II cis-regulatory region sequence-specific DNA binding"/>
    <property type="evidence" value="ECO:0007669"/>
    <property type="project" value="TreeGrafter"/>
</dbReference>
<evidence type="ECO:0000256" key="3">
    <source>
        <dbReference type="ARBA" id="ARBA00023125"/>
    </source>
</evidence>
<dbReference type="SUPFAM" id="SSF46689">
    <property type="entry name" value="Homeodomain-like"/>
    <property type="match status" value="1"/>
</dbReference>
<sequence>MDFDPQSRDPNKNLKPEPEDEYSLDSCSKGLFQDLQNFDTKFSLTVSSLNPVFGVQTTSFDPFDPFACGSPPMDLDSYEFKPFEELAAYGSLVMQNFEGEGGGSVGGYLNNPRRTPVDGNPSDRSAVPFELYDVKPLNFAVPDEGSCITAENGYKKEVGMKKISASTRKPCKNRKKSYSAKGQWTIEEDRLLIHLVEKFGVRKWSHIAQMLKGRIGKQCRERWHNHLRPDIKKDVWTEEEDRILIQTHAEVGNKWAEIAKRLPGRTENSIKNHWNATKRRQYSRRKCRTKWPRPSSLLQNYIKSLNLDGKVSNHRRNNASGNDALMTRAPSHEEAPDMVEFCPGDRLVPDNYDFDEVPEFALDEKLFEETGSIDSLLDDLPTPPSFDHGDSAEAEKSFGMDQIMSYDHMPSLMQCEVSKELDLMEMITQVNF</sequence>
<dbReference type="FunFam" id="1.10.10.60:FF:000381">
    <property type="entry name" value="Transcription factor MYB119"/>
    <property type="match status" value="1"/>
</dbReference>
<dbReference type="EMBL" id="JAVXUO010003001">
    <property type="protein sequence ID" value="KAK2967589.1"/>
    <property type="molecule type" value="Genomic_DNA"/>
</dbReference>
<evidence type="ECO:0000256" key="2">
    <source>
        <dbReference type="ARBA" id="ARBA00022737"/>
    </source>
</evidence>
<dbReference type="PANTHER" id="PTHR45614">
    <property type="entry name" value="MYB PROTEIN-RELATED"/>
    <property type="match status" value="1"/>
</dbReference>
<dbReference type="PROSITE" id="PS51294">
    <property type="entry name" value="HTH_MYB"/>
    <property type="match status" value="2"/>
</dbReference>
<dbReference type="GO" id="GO:0000981">
    <property type="term" value="F:DNA-binding transcription factor activity, RNA polymerase II-specific"/>
    <property type="evidence" value="ECO:0007669"/>
    <property type="project" value="TreeGrafter"/>
</dbReference>
<dbReference type="Proteomes" id="UP001187471">
    <property type="component" value="Unassembled WGS sequence"/>
</dbReference>
<dbReference type="InterPro" id="IPR017930">
    <property type="entry name" value="Myb_dom"/>
</dbReference>
<feature type="domain" description="Myb-like" evidence="6">
    <location>
        <begin position="228"/>
        <end position="278"/>
    </location>
</feature>
<dbReference type="InterPro" id="IPR009057">
    <property type="entry name" value="Homeodomain-like_sf"/>
</dbReference>
<evidence type="ECO:0000256" key="5">
    <source>
        <dbReference type="SAM" id="MobiDB-lite"/>
    </source>
</evidence>
<feature type="domain" description="Myb-like" evidence="6">
    <location>
        <begin position="176"/>
        <end position="227"/>
    </location>
</feature>
<feature type="compositionally biased region" description="Basic and acidic residues" evidence="5">
    <location>
        <begin position="1"/>
        <end position="17"/>
    </location>
</feature>